<evidence type="ECO:0000313" key="3">
    <source>
        <dbReference type="Proteomes" id="UP000304148"/>
    </source>
</evidence>
<dbReference type="AlphaFoldDB" id="A0A383RH81"/>
<sequence length="252" mass="28479">MISVIVPTIHHTDLVKHCVHSFINTVHELPYEIIVVDDGSPAPIQEELARWAAPLQVHFIAKPHNNGFSHTVNVGIQHAKGQYILLVNNDVIFHELGWLHHMVATMNSDAAIGIVGARLLYPDMTIQHGGVIPTAKGHFDHRYRRQSANYEPALAVEDMNAVTGALMLIRKQLLDQIGLLSEEFFIAFEDVDLCYRAKVHGSRVVYCGTASAIHAEGYTRGTTKVNKNPYWRQKEMEARKKFWMKWGGKIIR</sequence>
<proteinExistence type="predicted"/>
<dbReference type="PANTHER" id="PTHR43179">
    <property type="entry name" value="RHAMNOSYLTRANSFERASE WBBL"/>
    <property type="match status" value="1"/>
</dbReference>
<dbReference type="InterPro" id="IPR001173">
    <property type="entry name" value="Glyco_trans_2-like"/>
</dbReference>
<dbReference type="RefSeq" id="WP_138187457.1">
    <property type="nucleotide sequence ID" value="NZ_LS992241.1"/>
</dbReference>
<dbReference type="Gene3D" id="3.90.550.10">
    <property type="entry name" value="Spore Coat Polysaccharide Biosynthesis Protein SpsA, Chain A"/>
    <property type="match status" value="1"/>
</dbReference>
<dbReference type="CDD" id="cd04186">
    <property type="entry name" value="GT_2_like_c"/>
    <property type="match status" value="1"/>
</dbReference>
<dbReference type="EMBL" id="LS992241">
    <property type="protein sequence ID" value="SYX85626.1"/>
    <property type="molecule type" value="Genomic_DNA"/>
</dbReference>
<keyword evidence="2" id="KW-0808">Transferase</keyword>
<dbReference type="PANTHER" id="PTHR43179:SF7">
    <property type="entry name" value="RHAMNOSYLTRANSFERASE WBBL"/>
    <property type="match status" value="1"/>
</dbReference>
<evidence type="ECO:0000313" key="2">
    <source>
        <dbReference type="EMBL" id="SYX85626.1"/>
    </source>
</evidence>
<organism evidence="2 3">
    <name type="scientific">Paenibacillus alvei</name>
    <name type="common">Bacillus alvei</name>
    <dbReference type="NCBI Taxonomy" id="44250"/>
    <lineage>
        <taxon>Bacteria</taxon>
        <taxon>Bacillati</taxon>
        <taxon>Bacillota</taxon>
        <taxon>Bacilli</taxon>
        <taxon>Bacillales</taxon>
        <taxon>Paenibacillaceae</taxon>
        <taxon>Paenibacillus</taxon>
    </lineage>
</organism>
<gene>
    <name evidence="2" type="ORF">PBLR_14048</name>
</gene>
<dbReference type="Pfam" id="PF00535">
    <property type="entry name" value="Glycos_transf_2"/>
    <property type="match status" value="1"/>
</dbReference>
<feature type="domain" description="Glycosyltransferase 2-like" evidence="1">
    <location>
        <begin position="3"/>
        <end position="134"/>
    </location>
</feature>
<dbReference type="InterPro" id="IPR029044">
    <property type="entry name" value="Nucleotide-diphossugar_trans"/>
</dbReference>
<dbReference type="SUPFAM" id="SSF53448">
    <property type="entry name" value="Nucleotide-diphospho-sugar transferases"/>
    <property type="match status" value="1"/>
</dbReference>
<evidence type="ECO:0000259" key="1">
    <source>
        <dbReference type="Pfam" id="PF00535"/>
    </source>
</evidence>
<accession>A0A383RH81</accession>
<name>A0A383RH81_PAEAL</name>
<reference evidence="3" key="1">
    <citation type="submission" date="2018-08" db="EMBL/GenBank/DDBJ databases">
        <authorList>
            <person name="Chevrot R."/>
        </authorList>
    </citation>
    <scope>NUCLEOTIDE SEQUENCE [LARGE SCALE GENOMIC DNA]</scope>
</reference>
<dbReference type="GO" id="GO:0016740">
    <property type="term" value="F:transferase activity"/>
    <property type="evidence" value="ECO:0007669"/>
    <property type="project" value="UniProtKB-KW"/>
</dbReference>
<dbReference type="Proteomes" id="UP000304148">
    <property type="component" value="Chromosome"/>
</dbReference>
<protein>
    <submittedName>
        <fullName evidence="2">Family 2 glycosyl transferase</fullName>
    </submittedName>
</protein>